<dbReference type="PANTHER" id="PTHR44444:SF1">
    <property type="entry name" value="PROTEIN SEL-1 HOMOLOG 3"/>
    <property type="match status" value="1"/>
</dbReference>
<proteinExistence type="predicted"/>
<feature type="transmembrane region" description="Helical" evidence="2">
    <location>
        <begin position="465"/>
        <end position="485"/>
    </location>
</feature>
<dbReference type="Proteomes" id="UP000694427">
    <property type="component" value="Unplaced"/>
</dbReference>
<reference evidence="3" key="1">
    <citation type="submission" date="2025-08" db="UniProtKB">
        <authorList>
            <consortium name="Ensembl"/>
        </authorList>
    </citation>
    <scope>IDENTIFICATION</scope>
</reference>
<keyword evidence="2" id="KW-0472">Membrane</keyword>
<protein>
    <submittedName>
        <fullName evidence="3">Uncharacterized protein</fullName>
    </submittedName>
</protein>
<dbReference type="Ensembl" id="ENSCCRT00010042034.1">
    <property type="protein sequence ID" value="ENSCCRP00010038292.1"/>
    <property type="gene ID" value="ENSCCRG00010016338.1"/>
</dbReference>
<feature type="region of interest" description="Disordered" evidence="1">
    <location>
        <begin position="418"/>
        <end position="451"/>
    </location>
</feature>
<name>A0A8C1JVU2_CYPCA</name>
<accession>A0A8C1JVU2</accession>
<dbReference type="Pfam" id="PF08238">
    <property type="entry name" value="Sel1"/>
    <property type="match status" value="5"/>
</dbReference>
<dbReference type="InterPro" id="IPR006597">
    <property type="entry name" value="Sel1-like"/>
</dbReference>
<dbReference type="PANTHER" id="PTHR44444">
    <property type="entry name" value="PROTEIN SEL-1 HOMOLOG 3"/>
    <property type="match status" value="1"/>
</dbReference>
<dbReference type="SUPFAM" id="SSF81901">
    <property type="entry name" value="HCP-like"/>
    <property type="match status" value="2"/>
</dbReference>
<evidence type="ECO:0000256" key="1">
    <source>
        <dbReference type="SAM" id="MobiDB-lite"/>
    </source>
</evidence>
<keyword evidence="4" id="KW-1185">Reference proteome</keyword>
<evidence type="ECO:0000256" key="2">
    <source>
        <dbReference type="SAM" id="Phobius"/>
    </source>
</evidence>
<dbReference type="AlphaFoldDB" id="A0A8C1JVU2"/>
<feature type="transmembrane region" description="Helical" evidence="2">
    <location>
        <begin position="382"/>
        <end position="401"/>
    </location>
</feature>
<sequence>MLLWGSNGVEKDIRAAVMWYARSALQMVDPSAMYDYAILLLKGTGVKKNRTLGLELLKKAADMVSTSLSMFVVVCCSFVVSIMGHVCFSQGSVEALNGLGWYYSNIVKDGRKAFRYFELAAQNGSRDGLFNVGVYHLNGDNPDKPDSNETAAFHYFLDAAQLGHVDGAVQSALFLSTGSIKGVPRDPDKAVLLLKQVSETNGHLGFMVKDALQTYQRGSWDEALVKYAMLAETGLGVAQHNAAHLCELLDHSSACQWRYHNYSTYNHIPQEAGLLRMGDYYSELADMVKAIDMYSTAAVHGSAEGLFNLVMLIEEGYEVPDIILDQMGLSDAHNVSRSAVVANLLSRCRAFEEGDVTPCSLVLWRMELLRAWRDFTHSSVQLTLACGIFATLTVFVFAVLLRTLLACYHAQYLSTSQSSERHNEPEPSGDEISDSPLETRTENQQQSYQPTAAHNHLSVQKTSDLIVTVTGVCACVIFIMFISHLL</sequence>
<evidence type="ECO:0000313" key="4">
    <source>
        <dbReference type="Proteomes" id="UP000694427"/>
    </source>
</evidence>
<evidence type="ECO:0000313" key="3">
    <source>
        <dbReference type="Ensembl" id="ENSCCRP00010038292.1"/>
    </source>
</evidence>
<keyword evidence="2" id="KW-1133">Transmembrane helix</keyword>
<dbReference type="InterPro" id="IPR011990">
    <property type="entry name" value="TPR-like_helical_dom_sf"/>
</dbReference>
<dbReference type="SMART" id="SM00671">
    <property type="entry name" value="SEL1"/>
    <property type="match status" value="6"/>
</dbReference>
<dbReference type="InterPro" id="IPR042756">
    <property type="entry name" value="Sel-1L3"/>
</dbReference>
<keyword evidence="2" id="KW-0812">Transmembrane</keyword>
<feature type="compositionally biased region" description="Polar residues" evidence="1">
    <location>
        <begin position="436"/>
        <end position="451"/>
    </location>
</feature>
<reference evidence="3" key="2">
    <citation type="submission" date="2025-09" db="UniProtKB">
        <authorList>
            <consortium name="Ensembl"/>
        </authorList>
    </citation>
    <scope>IDENTIFICATION</scope>
</reference>
<dbReference type="Gene3D" id="1.25.40.10">
    <property type="entry name" value="Tetratricopeptide repeat domain"/>
    <property type="match status" value="1"/>
</dbReference>
<organism evidence="3 4">
    <name type="scientific">Cyprinus carpio</name>
    <name type="common">Common carp</name>
    <dbReference type="NCBI Taxonomy" id="7962"/>
    <lineage>
        <taxon>Eukaryota</taxon>
        <taxon>Metazoa</taxon>
        <taxon>Chordata</taxon>
        <taxon>Craniata</taxon>
        <taxon>Vertebrata</taxon>
        <taxon>Euteleostomi</taxon>
        <taxon>Actinopterygii</taxon>
        <taxon>Neopterygii</taxon>
        <taxon>Teleostei</taxon>
        <taxon>Ostariophysi</taxon>
        <taxon>Cypriniformes</taxon>
        <taxon>Cyprinidae</taxon>
        <taxon>Cyprininae</taxon>
        <taxon>Cyprinus</taxon>
    </lineage>
</organism>